<keyword evidence="7" id="KW-0418">Kinase</keyword>
<dbReference type="PANTHER" id="PTHR44936:SF10">
    <property type="entry name" value="SENSOR PROTEIN RSTB"/>
    <property type="match status" value="1"/>
</dbReference>
<dbReference type="GO" id="GO:0000155">
    <property type="term" value="F:phosphorelay sensor kinase activity"/>
    <property type="evidence" value="ECO:0007669"/>
    <property type="project" value="InterPro"/>
</dbReference>
<protein>
    <recommendedName>
        <fullName evidence="3">histidine kinase</fullName>
        <ecNumber evidence="3">2.7.13.3</ecNumber>
    </recommendedName>
</protein>
<keyword evidence="9" id="KW-1133">Transmembrane helix</keyword>
<dbReference type="PRINTS" id="PR00344">
    <property type="entry name" value="BCTRLSENSOR"/>
</dbReference>
<name>A0A8J3DVK6_9HYPH</name>
<gene>
    <name evidence="12" type="ORF">GCM10016234_20760</name>
</gene>
<dbReference type="EMBL" id="BMZQ01000002">
    <property type="protein sequence ID" value="GHD14790.1"/>
    <property type="molecule type" value="Genomic_DNA"/>
</dbReference>
<keyword evidence="9" id="KW-0472">Membrane</keyword>
<evidence type="ECO:0000256" key="6">
    <source>
        <dbReference type="ARBA" id="ARBA00022741"/>
    </source>
</evidence>
<feature type="transmembrane region" description="Helical" evidence="9">
    <location>
        <begin position="33"/>
        <end position="54"/>
    </location>
</feature>
<feature type="domain" description="HAMP" evidence="11">
    <location>
        <begin position="204"/>
        <end position="259"/>
    </location>
</feature>
<comment type="subcellular location">
    <subcellularLocation>
        <location evidence="2">Membrane</location>
    </subcellularLocation>
</comment>
<evidence type="ECO:0000313" key="12">
    <source>
        <dbReference type="EMBL" id="GHD14790.1"/>
    </source>
</evidence>
<keyword evidence="9" id="KW-0812">Transmembrane</keyword>
<dbReference type="SUPFAM" id="SSF55874">
    <property type="entry name" value="ATPase domain of HSP90 chaperone/DNA topoisomerase II/histidine kinase"/>
    <property type="match status" value="1"/>
</dbReference>
<feature type="transmembrane region" description="Helical" evidence="9">
    <location>
        <begin position="183"/>
        <end position="207"/>
    </location>
</feature>
<accession>A0A8J3DVK6</accession>
<organism evidence="12 13">
    <name type="scientific">Tianweitania populi</name>
    <dbReference type="NCBI Taxonomy" id="1607949"/>
    <lineage>
        <taxon>Bacteria</taxon>
        <taxon>Pseudomonadati</taxon>
        <taxon>Pseudomonadota</taxon>
        <taxon>Alphaproteobacteria</taxon>
        <taxon>Hyphomicrobiales</taxon>
        <taxon>Phyllobacteriaceae</taxon>
        <taxon>Tianweitania</taxon>
    </lineage>
</organism>
<reference evidence="12" key="2">
    <citation type="submission" date="2020-09" db="EMBL/GenBank/DDBJ databases">
        <authorList>
            <person name="Sun Q."/>
            <person name="Kim S."/>
        </authorList>
    </citation>
    <scope>NUCLEOTIDE SEQUENCE</scope>
    <source>
        <strain evidence="12">KCTC 42249</strain>
    </source>
</reference>
<keyword evidence="4" id="KW-0597">Phosphoprotein</keyword>
<sequence>MADIAANTGMADAAGAAAAAERIPFLRRLSTKLLILTILFVMTAEVLIFPPTIANFRMQWFEQRLSTAAAISLVLLRADPGPLEDAAQEDVLRSVGAIAIAVREEGESQLLLAADMPPEVDEHVDLDNLGPVSAIGRAFDTLIFGGDRVLRVYGHVGDSEKQFELIIRDNDLRRAMLVYARNIVLLSLLISVFTAGLVFFTILQMMVHPIRRMRNSMRDFADQPDNPGRIIQPRARDDELGSAERGLSAMQSQLQRQLGEQKHLADLGLAVSKINHDMRNILASAQLMSDRLRAVHDPAVQAFAPKLVRTLDRAVSYSEDVLAYGRAQEAPPTRRLVRLHQLVEDVSELLGIEPDGPLEFINAVDPALEIDADADQLFRILNNLCRNALQAMAADASSAVVSRLTVSAERMGTVCRITVSDTGPGLPEKARQNLFAAFRGSARSGGTGLGLAIAQELARAHGGTIELVESVGGRTVFAISIPDQPVRLDDVRAAMRNSG</sequence>
<dbReference type="Pfam" id="PF02518">
    <property type="entry name" value="HATPase_c"/>
    <property type="match status" value="1"/>
</dbReference>
<evidence type="ECO:0000256" key="8">
    <source>
        <dbReference type="ARBA" id="ARBA00022840"/>
    </source>
</evidence>
<dbReference type="InterPro" id="IPR036890">
    <property type="entry name" value="HATPase_C_sf"/>
</dbReference>
<dbReference type="AlphaFoldDB" id="A0A8J3DVK6"/>
<feature type="domain" description="Histidine kinase" evidence="10">
    <location>
        <begin position="273"/>
        <end position="485"/>
    </location>
</feature>
<dbReference type="InterPro" id="IPR003661">
    <property type="entry name" value="HisK_dim/P_dom"/>
</dbReference>
<dbReference type="Gene3D" id="6.10.340.10">
    <property type="match status" value="1"/>
</dbReference>
<dbReference type="InterPro" id="IPR003594">
    <property type="entry name" value="HATPase_dom"/>
</dbReference>
<dbReference type="InterPro" id="IPR003660">
    <property type="entry name" value="HAMP_dom"/>
</dbReference>
<comment type="caution">
    <text evidence="12">The sequence shown here is derived from an EMBL/GenBank/DDBJ whole genome shotgun (WGS) entry which is preliminary data.</text>
</comment>
<evidence type="ECO:0000256" key="3">
    <source>
        <dbReference type="ARBA" id="ARBA00012438"/>
    </source>
</evidence>
<dbReference type="EC" id="2.7.13.3" evidence="3"/>
<dbReference type="RefSeq" id="WP_189503575.1">
    <property type="nucleotide sequence ID" value="NZ_BMZQ01000002.1"/>
</dbReference>
<keyword evidence="13" id="KW-1185">Reference proteome</keyword>
<dbReference type="Gene3D" id="3.30.565.10">
    <property type="entry name" value="Histidine kinase-like ATPase, C-terminal domain"/>
    <property type="match status" value="1"/>
</dbReference>
<evidence type="ECO:0000256" key="9">
    <source>
        <dbReference type="SAM" id="Phobius"/>
    </source>
</evidence>
<reference evidence="12" key="1">
    <citation type="journal article" date="2014" name="Int. J. Syst. Evol. Microbiol.">
        <title>Complete genome sequence of Corynebacterium casei LMG S-19264T (=DSM 44701T), isolated from a smear-ripened cheese.</title>
        <authorList>
            <consortium name="US DOE Joint Genome Institute (JGI-PGF)"/>
            <person name="Walter F."/>
            <person name="Albersmeier A."/>
            <person name="Kalinowski J."/>
            <person name="Ruckert C."/>
        </authorList>
    </citation>
    <scope>NUCLEOTIDE SEQUENCE</scope>
    <source>
        <strain evidence="12">KCTC 42249</strain>
    </source>
</reference>
<dbReference type="Proteomes" id="UP000630142">
    <property type="component" value="Unassembled WGS sequence"/>
</dbReference>
<keyword evidence="8" id="KW-0067">ATP-binding</keyword>
<dbReference type="GO" id="GO:0005524">
    <property type="term" value="F:ATP binding"/>
    <property type="evidence" value="ECO:0007669"/>
    <property type="project" value="UniProtKB-KW"/>
</dbReference>
<dbReference type="PROSITE" id="PS50109">
    <property type="entry name" value="HIS_KIN"/>
    <property type="match status" value="1"/>
</dbReference>
<dbReference type="PANTHER" id="PTHR44936">
    <property type="entry name" value="SENSOR PROTEIN CREC"/>
    <property type="match status" value="1"/>
</dbReference>
<proteinExistence type="predicted"/>
<keyword evidence="6" id="KW-0547">Nucleotide-binding</keyword>
<evidence type="ECO:0000259" key="11">
    <source>
        <dbReference type="PROSITE" id="PS50885"/>
    </source>
</evidence>
<dbReference type="GO" id="GO:0005886">
    <property type="term" value="C:plasma membrane"/>
    <property type="evidence" value="ECO:0007669"/>
    <property type="project" value="UniProtKB-SubCell"/>
</dbReference>
<evidence type="ECO:0000259" key="10">
    <source>
        <dbReference type="PROSITE" id="PS50109"/>
    </source>
</evidence>
<evidence type="ECO:0000313" key="13">
    <source>
        <dbReference type="Proteomes" id="UP000630142"/>
    </source>
</evidence>
<keyword evidence="5" id="KW-0808">Transferase</keyword>
<dbReference type="SMART" id="SM00388">
    <property type="entry name" value="HisKA"/>
    <property type="match status" value="1"/>
</dbReference>
<dbReference type="InterPro" id="IPR050980">
    <property type="entry name" value="2C_sensor_his_kinase"/>
</dbReference>
<evidence type="ECO:0000256" key="2">
    <source>
        <dbReference type="ARBA" id="ARBA00004370"/>
    </source>
</evidence>
<evidence type="ECO:0000256" key="1">
    <source>
        <dbReference type="ARBA" id="ARBA00000085"/>
    </source>
</evidence>
<dbReference type="InterPro" id="IPR005467">
    <property type="entry name" value="His_kinase_dom"/>
</dbReference>
<evidence type="ECO:0000256" key="5">
    <source>
        <dbReference type="ARBA" id="ARBA00022679"/>
    </source>
</evidence>
<evidence type="ECO:0000256" key="7">
    <source>
        <dbReference type="ARBA" id="ARBA00022777"/>
    </source>
</evidence>
<dbReference type="PROSITE" id="PS50885">
    <property type="entry name" value="HAMP"/>
    <property type="match status" value="1"/>
</dbReference>
<evidence type="ECO:0000256" key="4">
    <source>
        <dbReference type="ARBA" id="ARBA00022553"/>
    </source>
</evidence>
<comment type="catalytic activity">
    <reaction evidence="1">
        <text>ATP + protein L-histidine = ADP + protein N-phospho-L-histidine.</text>
        <dbReference type="EC" id="2.7.13.3"/>
    </reaction>
</comment>
<dbReference type="InterPro" id="IPR004358">
    <property type="entry name" value="Sig_transdc_His_kin-like_C"/>
</dbReference>
<dbReference type="CDD" id="cd00075">
    <property type="entry name" value="HATPase"/>
    <property type="match status" value="1"/>
</dbReference>
<dbReference type="SMART" id="SM00387">
    <property type="entry name" value="HATPase_c"/>
    <property type="match status" value="1"/>
</dbReference>